<dbReference type="InterPro" id="IPR004252">
    <property type="entry name" value="Probable_transposase_24"/>
</dbReference>
<feature type="region of interest" description="Disordered" evidence="1">
    <location>
        <begin position="221"/>
        <end position="240"/>
    </location>
</feature>
<reference evidence="2 3" key="1">
    <citation type="submission" date="2024-01" db="EMBL/GenBank/DDBJ databases">
        <title>Genome assemblies of Stephania.</title>
        <authorList>
            <person name="Yang L."/>
        </authorList>
    </citation>
    <scope>NUCLEOTIDE SEQUENCE [LARGE SCALE GENOMIC DNA]</scope>
    <source>
        <strain evidence="2">QJT</strain>
        <tissue evidence="2">Leaf</tissue>
    </source>
</reference>
<dbReference type="EMBL" id="JBBNAE010000004">
    <property type="protein sequence ID" value="KAK9131036.1"/>
    <property type="molecule type" value="Genomic_DNA"/>
</dbReference>
<dbReference type="PANTHER" id="PTHR33144">
    <property type="entry name" value="OS10G0409366 PROTEIN-RELATED"/>
    <property type="match status" value="1"/>
</dbReference>
<comment type="caution">
    <text evidence="2">The sequence shown here is derived from an EMBL/GenBank/DDBJ whole genome shotgun (WGS) entry which is preliminary data.</text>
</comment>
<proteinExistence type="predicted"/>
<gene>
    <name evidence="2" type="ORF">Sjap_011523</name>
</gene>
<organism evidence="2 3">
    <name type="scientific">Stephania japonica</name>
    <dbReference type="NCBI Taxonomy" id="461633"/>
    <lineage>
        <taxon>Eukaryota</taxon>
        <taxon>Viridiplantae</taxon>
        <taxon>Streptophyta</taxon>
        <taxon>Embryophyta</taxon>
        <taxon>Tracheophyta</taxon>
        <taxon>Spermatophyta</taxon>
        <taxon>Magnoliopsida</taxon>
        <taxon>Ranunculales</taxon>
        <taxon>Menispermaceae</taxon>
        <taxon>Menispermoideae</taxon>
        <taxon>Cissampelideae</taxon>
        <taxon>Stephania</taxon>
    </lineage>
</organism>
<evidence type="ECO:0000256" key="1">
    <source>
        <dbReference type="SAM" id="MobiDB-lite"/>
    </source>
</evidence>
<dbReference type="PANTHER" id="PTHR33144:SF52">
    <property type="match status" value="1"/>
</dbReference>
<dbReference type="Pfam" id="PF03004">
    <property type="entry name" value="Transposase_24"/>
    <property type="match status" value="1"/>
</dbReference>
<evidence type="ECO:0000313" key="2">
    <source>
        <dbReference type="EMBL" id="KAK9131036.1"/>
    </source>
</evidence>
<sequence>MMRRYNKLRRESALDAGCSSSDTLNSEQISKGRGPALAIDDWGTGYIMNVEFDEYWKPIGSNADKFKSQLGVIARDEKKVPLTYERWTDVPKAIKIDIWKEVKDNTNVPEEYKVSCLQEVCSRWRDWKCRVKKNWYSSWSNDSDRLANPPPFVAVDQWKTLVSYWGLRKVQERAQKNCDSRKQAEMLSRTGRTLYAIVRDKMKKKGEDVNCMTMFMKTRKKKNGSIGDEDKGSVKLLSNE</sequence>
<dbReference type="Proteomes" id="UP001417504">
    <property type="component" value="Unassembled WGS sequence"/>
</dbReference>
<evidence type="ECO:0000313" key="3">
    <source>
        <dbReference type="Proteomes" id="UP001417504"/>
    </source>
</evidence>
<protein>
    <submittedName>
        <fullName evidence="2">Uncharacterized protein</fullName>
    </submittedName>
</protein>
<dbReference type="AlphaFoldDB" id="A0AAP0P859"/>
<name>A0AAP0P859_9MAGN</name>
<accession>A0AAP0P859</accession>
<keyword evidence="3" id="KW-1185">Reference proteome</keyword>